<keyword evidence="4" id="KW-0798">TonB box</keyword>
<evidence type="ECO:0000256" key="3">
    <source>
        <dbReference type="ARBA" id="ARBA00022692"/>
    </source>
</evidence>
<dbReference type="NCBIfam" id="TIGR04056">
    <property type="entry name" value="OMP_RagA_SusC"/>
    <property type="match status" value="1"/>
</dbReference>
<dbReference type="InterPro" id="IPR037066">
    <property type="entry name" value="Plug_dom_sf"/>
</dbReference>
<dbReference type="Pfam" id="PF07715">
    <property type="entry name" value="Plug"/>
    <property type="match status" value="1"/>
</dbReference>
<reference evidence="9" key="1">
    <citation type="journal article" date="2012" name="PLoS ONE">
        <title>Gene sets for utilization of primary and secondary nutrition supplies in the distal gut of endangered iberian lynx.</title>
        <authorList>
            <person name="Alcaide M."/>
            <person name="Messina E."/>
            <person name="Richter M."/>
            <person name="Bargiela R."/>
            <person name="Peplies J."/>
            <person name="Huws S.A."/>
            <person name="Newbold C.J."/>
            <person name="Golyshin P.N."/>
            <person name="Simon M.A."/>
            <person name="Lopez G."/>
            <person name="Yakimov M.M."/>
            <person name="Ferrer M."/>
        </authorList>
    </citation>
    <scope>NUCLEOTIDE SEQUENCE</scope>
</reference>
<dbReference type="InterPro" id="IPR000531">
    <property type="entry name" value="Beta-barrel_TonB"/>
</dbReference>
<evidence type="ECO:0000259" key="8">
    <source>
        <dbReference type="Pfam" id="PF07715"/>
    </source>
</evidence>
<evidence type="ECO:0000256" key="5">
    <source>
        <dbReference type="ARBA" id="ARBA00023136"/>
    </source>
</evidence>
<dbReference type="GO" id="GO:0009279">
    <property type="term" value="C:cell outer membrane"/>
    <property type="evidence" value="ECO:0007669"/>
    <property type="project" value="UniProtKB-SubCell"/>
</dbReference>
<evidence type="ECO:0000256" key="6">
    <source>
        <dbReference type="ARBA" id="ARBA00023237"/>
    </source>
</evidence>
<feature type="domain" description="TonB-dependent receptor-like beta-barrel" evidence="7">
    <location>
        <begin position="462"/>
        <end position="811"/>
    </location>
</feature>
<sequence>MSIGLVTAQTQKVTGIVVSEEDGQPVIGASVLIKGTQLGTITDVDGKFNLPNVPSSAKTLQVSYIGMQTQEVAIKPNVKVLMKSDTEVLDEVMVVAYGTAKRSSFTGSAAVVSSEKIQNIQNSNATSGLAGKVAGVQITTTTGQPGASNPTIRVRGISSIQAGKDPLIVVDGVPFDGDLNNISNQDIESMTVLKDAASNALYGARGANGVIMITTKKGNKGQVLVTLDAKWGVNMRATQDYNTVDSPAQYYEMYYGALKNYFVNKVGMSEEQAYLEAVNNLTSNNDYGLGYNVYTLPEGQYLIGRNGRLNPSATLGRVVNYNGSDYLLMPDDWLDAAYSNGLRQEYNLSVSSGNDKSSFYASFNYLDNEGITKNSRFTRLVGRLKADYQVKEWLKFGANMSYSNMESKLMGGDGEKGGTGNILAFASVMAPIYPLYMRDGQGNILKDSNGFIRYDYGEGSNAGAMRPVMQNSNAFQTIELDRNYSEGNTFSASGFAEVRFLKDFKFTSNNTVNVDEIRATSTTNPYYGQYATSNGMVNKAHVRQVTYNFQQLLNWKRSFGLHNAEVLLGHEYYVYNYYTLSANRSNQLFPNNDELSSAITDGSSNSYKSKYNVEGYFTRLQYDYDEKYFVSGSFRRDASSRFHPDHRWGNFWSFSAAWMLNKESWFNVDWVNELKVKASYGSQGNDNIGNFRYTNGYALSNGFGHPGAVPTGIEGNPNITWETNANFNIGLEFALFDNRLSGSVEFFNRKTTDMLYSSPNAPSYGYGATYGNVGDMKNTGVEVELNGTLLKLNGFEWKANVNLTHYKNEISYLSDEHKRMTVDGISGYSSGEFFYGEGAALYTYRTKKYAGVAEDGQSLFYKNVKDVDGNVVATTTTTDYSAADYYLCGSALPDVYGGFGTSLSYKGFDISADFAYQIGGMAYDGDYAALMASPDSKSKGYGFHADLLKAWSPENPHSNIPRFQYGDQFSTASSDRFLIKASYLSLQNITAGYTLPKNVCRTLYLDKLRFYATCENVWLWSKRQGLDPRQGFGGSNAASYAPIRTISFGLTATF</sequence>
<dbReference type="InterPro" id="IPR023996">
    <property type="entry name" value="TonB-dep_OMP_SusC/RagA"/>
</dbReference>
<keyword evidence="6" id="KW-0998">Cell outer membrane</keyword>
<gene>
    <name evidence="9" type="ORF">EVA_15587</name>
</gene>
<comment type="caution">
    <text evidence="9">The sequence shown here is derived from an EMBL/GenBank/DDBJ whole genome shotgun (WGS) entry which is preliminary data.</text>
</comment>
<proteinExistence type="predicted"/>
<dbReference type="EMBL" id="AMCI01005354">
    <property type="protein sequence ID" value="EJW96308.1"/>
    <property type="molecule type" value="Genomic_DNA"/>
</dbReference>
<evidence type="ECO:0000256" key="2">
    <source>
        <dbReference type="ARBA" id="ARBA00022448"/>
    </source>
</evidence>
<dbReference type="SUPFAM" id="SSF56935">
    <property type="entry name" value="Porins"/>
    <property type="match status" value="1"/>
</dbReference>
<dbReference type="SUPFAM" id="SSF49464">
    <property type="entry name" value="Carboxypeptidase regulatory domain-like"/>
    <property type="match status" value="1"/>
</dbReference>
<evidence type="ECO:0000256" key="4">
    <source>
        <dbReference type="ARBA" id="ARBA00023077"/>
    </source>
</evidence>
<dbReference type="NCBIfam" id="TIGR04057">
    <property type="entry name" value="SusC_RagA_signa"/>
    <property type="match status" value="1"/>
</dbReference>
<dbReference type="InterPro" id="IPR012910">
    <property type="entry name" value="Plug_dom"/>
</dbReference>
<dbReference type="Pfam" id="PF00593">
    <property type="entry name" value="TonB_dep_Rec_b-barrel"/>
    <property type="match status" value="1"/>
</dbReference>
<keyword evidence="2" id="KW-0813">Transport</keyword>
<accession>J9FPB8</accession>
<evidence type="ECO:0000259" key="7">
    <source>
        <dbReference type="Pfam" id="PF00593"/>
    </source>
</evidence>
<dbReference type="Gene3D" id="2.40.170.20">
    <property type="entry name" value="TonB-dependent receptor, beta-barrel domain"/>
    <property type="match status" value="1"/>
</dbReference>
<protein>
    <submittedName>
        <fullName evidence="9">TonB-dependent receptor plug domain protein</fullName>
    </submittedName>
</protein>
<keyword evidence="9" id="KW-0675">Receptor</keyword>
<dbReference type="AlphaFoldDB" id="J9FPB8"/>
<comment type="subcellular location">
    <subcellularLocation>
        <location evidence="1">Cell outer membrane</location>
        <topology evidence="1">Multi-pass membrane protein</topology>
    </subcellularLocation>
</comment>
<dbReference type="InterPro" id="IPR023997">
    <property type="entry name" value="TonB-dep_OMP_SusC/RagA_CS"/>
</dbReference>
<dbReference type="InterPro" id="IPR008969">
    <property type="entry name" value="CarboxyPept-like_regulatory"/>
</dbReference>
<keyword evidence="5" id="KW-0472">Membrane</keyword>
<dbReference type="Gene3D" id="2.170.130.10">
    <property type="entry name" value="TonB-dependent receptor, plug domain"/>
    <property type="match status" value="1"/>
</dbReference>
<dbReference type="Pfam" id="PF13715">
    <property type="entry name" value="CarbopepD_reg_2"/>
    <property type="match status" value="1"/>
</dbReference>
<feature type="domain" description="TonB-dependent receptor plug" evidence="8">
    <location>
        <begin position="104"/>
        <end position="210"/>
    </location>
</feature>
<name>J9FPB8_9ZZZZ</name>
<organism evidence="9">
    <name type="scientific">gut metagenome</name>
    <dbReference type="NCBI Taxonomy" id="749906"/>
    <lineage>
        <taxon>unclassified sequences</taxon>
        <taxon>metagenomes</taxon>
        <taxon>organismal metagenomes</taxon>
    </lineage>
</organism>
<dbReference type="FunFam" id="2.60.40.1120:FF:000003">
    <property type="entry name" value="Outer membrane protein Omp121"/>
    <property type="match status" value="1"/>
</dbReference>
<evidence type="ECO:0000256" key="1">
    <source>
        <dbReference type="ARBA" id="ARBA00004571"/>
    </source>
</evidence>
<dbReference type="InterPro" id="IPR036942">
    <property type="entry name" value="Beta-barrel_TonB_sf"/>
</dbReference>
<dbReference type="FunFam" id="2.170.130.10:FF:000003">
    <property type="entry name" value="SusC/RagA family TonB-linked outer membrane protein"/>
    <property type="match status" value="1"/>
</dbReference>
<evidence type="ECO:0000313" key="9">
    <source>
        <dbReference type="EMBL" id="EJW96308.1"/>
    </source>
</evidence>
<dbReference type="PROSITE" id="PS52016">
    <property type="entry name" value="TONB_DEPENDENT_REC_3"/>
    <property type="match status" value="1"/>
</dbReference>
<dbReference type="Gene3D" id="2.60.40.1120">
    <property type="entry name" value="Carboxypeptidase-like, regulatory domain"/>
    <property type="match status" value="1"/>
</dbReference>
<keyword evidence="3" id="KW-0812">Transmembrane</keyword>
<dbReference type="InterPro" id="IPR039426">
    <property type="entry name" value="TonB-dep_rcpt-like"/>
</dbReference>